<organism evidence="3">
    <name type="scientific">Noctiluca scintillans</name>
    <name type="common">Sea sparkle</name>
    <name type="synonym">Red tide dinoflagellate</name>
    <dbReference type="NCBI Taxonomy" id="2966"/>
    <lineage>
        <taxon>Eukaryota</taxon>
        <taxon>Sar</taxon>
        <taxon>Alveolata</taxon>
        <taxon>Dinophyceae</taxon>
        <taxon>Noctilucales</taxon>
        <taxon>Noctilucaceae</taxon>
        <taxon>Noctiluca</taxon>
    </lineage>
</organism>
<dbReference type="AlphaFoldDB" id="A0A7S1FBU0"/>
<evidence type="ECO:0000256" key="1">
    <source>
        <dbReference type="SAM" id="MobiDB-lite"/>
    </source>
</evidence>
<keyword evidence="2" id="KW-0812">Transmembrane</keyword>
<sequence>MAMQLNLMPYEIVRYSTDEMFMLVSSQRLSHLENTTLAWRESFIQTMVVHSRQNNLLVITLMLTIIPLIAFLLFFFFFYRGQISAQKELEPRSPRNALTPSIRGGGPEAEAMGGEKMSFTPSMRWLDLRSVSARGSMKPSTYLCSELVVPSGLDCEFALPNLQAAFVEELFQDTRECLSLPQDILDRKGRPLLRLALTRIAGQSRNSFFEYVLLAKPDASELASCELHVTCEGSNRQTQCSIFFTSGELFARVAETDRDVGNIRERSFLITSANPKEPWTMRVHGDIVNHTVTVASVDTGRRVATLTNPETMSTGGHYLVRLASTTDAALLIIALVAIDRIVALMPVKMLSCRPSIVQQEEQK</sequence>
<evidence type="ECO:0000256" key="2">
    <source>
        <dbReference type="SAM" id="Phobius"/>
    </source>
</evidence>
<evidence type="ECO:0000313" key="3">
    <source>
        <dbReference type="EMBL" id="CAD8858468.1"/>
    </source>
</evidence>
<accession>A0A7S1FBU0</accession>
<dbReference type="EMBL" id="HBFQ01046130">
    <property type="protein sequence ID" value="CAD8858468.1"/>
    <property type="molecule type" value="Transcribed_RNA"/>
</dbReference>
<feature type="region of interest" description="Disordered" evidence="1">
    <location>
        <begin position="90"/>
        <end position="113"/>
    </location>
</feature>
<reference evidence="3" key="1">
    <citation type="submission" date="2021-01" db="EMBL/GenBank/DDBJ databases">
        <authorList>
            <person name="Corre E."/>
            <person name="Pelletier E."/>
            <person name="Niang G."/>
            <person name="Scheremetjew M."/>
            <person name="Finn R."/>
            <person name="Kale V."/>
            <person name="Holt S."/>
            <person name="Cochrane G."/>
            <person name="Meng A."/>
            <person name="Brown T."/>
            <person name="Cohen L."/>
        </authorList>
    </citation>
    <scope>NUCLEOTIDE SEQUENCE</scope>
</reference>
<keyword evidence="2" id="KW-0472">Membrane</keyword>
<name>A0A7S1FBU0_NOCSC</name>
<proteinExistence type="predicted"/>
<gene>
    <name evidence="3" type="ORF">NSCI0253_LOCUS32822</name>
</gene>
<feature type="transmembrane region" description="Helical" evidence="2">
    <location>
        <begin position="56"/>
        <end position="79"/>
    </location>
</feature>
<protein>
    <submittedName>
        <fullName evidence="3">Uncharacterized protein</fullName>
    </submittedName>
</protein>
<keyword evidence="2" id="KW-1133">Transmembrane helix</keyword>